<dbReference type="Gene3D" id="3.40.1190.20">
    <property type="match status" value="1"/>
</dbReference>
<dbReference type="InterPro" id="IPR052700">
    <property type="entry name" value="Carb_kinase_PfkB-like"/>
</dbReference>
<proteinExistence type="inferred from homology"/>
<keyword evidence="3" id="KW-0418">Kinase</keyword>
<evidence type="ECO:0000313" key="5">
    <source>
        <dbReference type="EMBL" id="QOG29087.1"/>
    </source>
</evidence>
<evidence type="ECO:0000256" key="2">
    <source>
        <dbReference type="ARBA" id="ARBA00022679"/>
    </source>
</evidence>
<keyword evidence="2" id="KW-0808">Transferase</keyword>
<dbReference type="AlphaFoldDB" id="A0AAE7T0Z8"/>
<dbReference type="InterPro" id="IPR011611">
    <property type="entry name" value="PfkB_dom"/>
</dbReference>
<sequence length="88" mass="9504">MTGNLFINGQLYQSPAFDIPSIVDRVGGGDAFASGVLHGLLSDESPQTIIDFATLATAMKHTVHGDVNQFSVEEIQLLMKNGTKEIKR</sequence>
<dbReference type="PANTHER" id="PTHR43320">
    <property type="entry name" value="SUGAR KINASE"/>
    <property type="match status" value="1"/>
</dbReference>
<organism evidence="5 6">
    <name type="scientific">Enterococcus gallinarum</name>
    <dbReference type="NCBI Taxonomy" id="1353"/>
    <lineage>
        <taxon>Bacteria</taxon>
        <taxon>Bacillati</taxon>
        <taxon>Bacillota</taxon>
        <taxon>Bacilli</taxon>
        <taxon>Lactobacillales</taxon>
        <taxon>Enterococcaceae</taxon>
        <taxon>Enterococcus</taxon>
    </lineage>
</organism>
<dbReference type="Pfam" id="PF00294">
    <property type="entry name" value="PfkB"/>
    <property type="match status" value="1"/>
</dbReference>
<dbReference type="PANTHER" id="PTHR43320:SF2">
    <property type="entry name" value="2-DEHYDRO-3-DEOXYGLUCONOKINASE_2-DEHYDRO-3-DEOXYGALACTONOKINASE"/>
    <property type="match status" value="1"/>
</dbReference>
<evidence type="ECO:0000256" key="1">
    <source>
        <dbReference type="ARBA" id="ARBA00010688"/>
    </source>
</evidence>
<dbReference type="InterPro" id="IPR029056">
    <property type="entry name" value="Ribokinase-like"/>
</dbReference>
<dbReference type="GO" id="GO:0016301">
    <property type="term" value="F:kinase activity"/>
    <property type="evidence" value="ECO:0007669"/>
    <property type="project" value="UniProtKB-KW"/>
</dbReference>
<feature type="domain" description="Carbohydrate kinase PfkB" evidence="4">
    <location>
        <begin position="6"/>
        <end position="68"/>
    </location>
</feature>
<evidence type="ECO:0000259" key="4">
    <source>
        <dbReference type="Pfam" id="PF00294"/>
    </source>
</evidence>
<dbReference type="Proteomes" id="UP000516696">
    <property type="component" value="Chromosome"/>
</dbReference>
<evidence type="ECO:0000256" key="3">
    <source>
        <dbReference type="ARBA" id="ARBA00022777"/>
    </source>
</evidence>
<gene>
    <name evidence="5" type="ORF">EGM181_03720</name>
</gene>
<dbReference type="EMBL" id="CP050485">
    <property type="protein sequence ID" value="QOG29087.1"/>
    <property type="molecule type" value="Genomic_DNA"/>
</dbReference>
<accession>A0AAE7T0Z8</accession>
<evidence type="ECO:0000313" key="6">
    <source>
        <dbReference type="Proteomes" id="UP000516696"/>
    </source>
</evidence>
<protein>
    <recommendedName>
        <fullName evidence="4">Carbohydrate kinase PfkB domain-containing protein</fullName>
    </recommendedName>
</protein>
<name>A0AAE7T0Z8_ENTGA</name>
<comment type="similarity">
    <text evidence="1">Belongs to the carbohydrate kinase PfkB family.</text>
</comment>
<dbReference type="SUPFAM" id="SSF53613">
    <property type="entry name" value="Ribokinase-like"/>
    <property type="match status" value="1"/>
</dbReference>
<reference evidence="5 6" key="1">
    <citation type="submission" date="2020-03" db="EMBL/GenBank/DDBJ databases">
        <title>Characterization of ganglioside-mimicking enterococci.</title>
        <authorList>
            <person name="Patry R.T."/>
            <person name="Nothaft H."/>
            <person name="Bridger R."/>
            <person name="Shajahan A."/>
            <person name="Huynh S."/>
            <person name="Sanchez S."/>
            <person name="Azadi P."/>
            <person name="Cooper K."/>
            <person name="Miller W.G."/>
            <person name="Parker C.T."/>
            <person name="Wells L."/>
            <person name="Szymanski C.M."/>
        </authorList>
    </citation>
    <scope>NUCLEOTIDE SEQUENCE [LARGE SCALE GENOMIC DNA]</scope>
    <source>
        <strain evidence="5 6">EGM181</strain>
    </source>
</reference>